<organism evidence="1 2">
    <name type="scientific">Stackebrandtia endophytica</name>
    <dbReference type="NCBI Taxonomy" id="1496996"/>
    <lineage>
        <taxon>Bacteria</taxon>
        <taxon>Bacillati</taxon>
        <taxon>Actinomycetota</taxon>
        <taxon>Actinomycetes</taxon>
        <taxon>Glycomycetales</taxon>
        <taxon>Glycomycetaceae</taxon>
        <taxon>Stackebrandtia</taxon>
    </lineage>
</organism>
<comment type="caution">
    <text evidence="1">The sequence shown here is derived from an EMBL/GenBank/DDBJ whole genome shotgun (WGS) entry which is preliminary data.</text>
</comment>
<dbReference type="SUPFAM" id="SSF53474">
    <property type="entry name" value="alpha/beta-Hydrolases"/>
    <property type="match status" value="1"/>
</dbReference>
<protein>
    <submittedName>
        <fullName evidence="1">Pimeloyl-ACP methyl ester carboxylesterase</fullName>
    </submittedName>
</protein>
<proteinExistence type="predicted"/>
<dbReference type="InterPro" id="IPR029058">
    <property type="entry name" value="AB_hydrolase_fold"/>
</dbReference>
<accession>A0A543ARV4</accession>
<dbReference type="Proteomes" id="UP000317043">
    <property type="component" value="Unassembled WGS sequence"/>
</dbReference>
<dbReference type="RefSeq" id="WP_142035072.1">
    <property type="nucleotide sequence ID" value="NZ_JBHTGS010000001.1"/>
</dbReference>
<dbReference type="OrthoDB" id="4319696at2"/>
<dbReference type="EMBL" id="VFOW01000001">
    <property type="protein sequence ID" value="TQL75312.1"/>
    <property type="molecule type" value="Genomic_DNA"/>
</dbReference>
<dbReference type="InParanoid" id="A0A543ARV4"/>
<evidence type="ECO:0000313" key="1">
    <source>
        <dbReference type="EMBL" id="TQL75312.1"/>
    </source>
</evidence>
<name>A0A543ARV4_9ACTN</name>
<gene>
    <name evidence="1" type="ORF">FB566_0809</name>
</gene>
<dbReference type="InterPro" id="IPR050471">
    <property type="entry name" value="AB_hydrolase"/>
</dbReference>
<dbReference type="AlphaFoldDB" id="A0A543ARV4"/>
<dbReference type="PANTHER" id="PTHR43433:SF5">
    <property type="entry name" value="AB HYDROLASE-1 DOMAIN-CONTAINING PROTEIN"/>
    <property type="match status" value="1"/>
</dbReference>
<dbReference type="Gene3D" id="3.40.50.1820">
    <property type="entry name" value="alpha/beta hydrolase"/>
    <property type="match status" value="1"/>
</dbReference>
<keyword evidence="2" id="KW-1185">Reference proteome</keyword>
<reference evidence="1 2" key="1">
    <citation type="submission" date="2019-06" db="EMBL/GenBank/DDBJ databases">
        <title>Sequencing the genomes of 1000 actinobacteria strains.</title>
        <authorList>
            <person name="Klenk H.-P."/>
        </authorList>
    </citation>
    <scope>NUCLEOTIDE SEQUENCE [LARGE SCALE GENOMIC DNA]</scope>
    <source>
        <strain evidence="1 2">DSM 45928</strain>
    </source>
</reference>
<evidence type="ECO:0000313" key="2">
    <source>
        <dbReference type="Proteomes" id="UP000317043"/>
    </source>
</evidence>
<sequence length="389" mass="41598">MSNPSAVTGRRALVELVTAVRSLEPLHAAGVVLKATRRWPTPPGGLTTPRLLRLLSEHTGVPVEIGVPGGRFEPLAAAVLDGALAHPDLPGMSEAAASRALTDATPVRLADTIVTGEGLRLPGYSQGDDSRPTVVIVTACGMPVQLTADWSRELSGDRRVVTWETRTLFGEPVSRRRFDELAHGVAEQVADLMAVLDHYEVSSAHLMGMCGGAVIAAMAAAGHPDRIGSLSLWHGDFSGTVSTTTRHQGDLRALLNMAAAGRDDASAIQDSLLSTTLTTLPVDVAHLVIQPYLSKEAFYRYSVLTGATMNTDLGPWLPRIGQPCLVVTSTDDSTAHPAGSRQIADRIERARLHVADHGDHLSVFRPHRGLRSLLTDFLDRHHPVDGLQE</sequence>
<dbReference type="PANTHER" id="PTHR43433">
    <property type="entry name" value="HYDROLASE, ALPHA/BETA FOLD FAMILY PROTEIN"/>
    <property type="match status" value="1"/>
</dbReference>